<sequence>MTDQYKALRDALAAGPLEGPWAFAPYTKSSFGLGTRGDCATYLVKCQYGDTRDEKCIADVRYIAAANPETVAKLLAERDALAESISKTEGEKS</sequence>
<accession>A0A842HK36</accession>
<gene>
    <name evidence="1" type="ORF">GTU67_01525</name>
</gene>
<protein>
    <submittedName>
        <fullName evidence="1">Uncharacterized protein</fullName>
    </submittedName>
</protein>
<dbReference type="Proteomes" id="UP000545386">
    <property type="component" value="Unassembled WGS sequence"/>
</dbReference>
<organism evidence="1 2">
    <name type="scientific">Pusillimonas minor</name>
    <dbReference type="NCBI Taxonomy" id="2697024"/>
    <lineage>
        <taxon>Bacteria</taxon>
        <taxon>Pseudomonadati</taxon>
        <taxon>Pseudomonadota</taxon>
        <taxon>Betaproteobacteria</taxon>
        <taxon>Burkholderiales</taxon>
        <taxon>Alcaligenaceae</taxon>
        <taxon>Pusillimonas</taxon>
    </lineage>
</organism>
<dbReference type="EMBL" id="JACJUU010000001">
    <property type="protein sequence ID" value="MBC2768593.1"/>
    <property type="molecule type" value="Genomic_DNA"/>
</dbReference>
<keyword evidence="2" id="KW-1185">Reference proteome</keyword>
<dbReference type="AlphaFoldDB" id="A0A842HK36"/>
<comment type="caution">
    <text evidence="1">The sequence shown here is derived from an EMBL/GenBank/DDBJ whole genome shotgun (WGS) entry which is preliminary data.</text>
</comment>
<dbReference type="RefSeq" id="WP_185778428.1">
    <property type="nucleotide sequence ID" value="NZ_JACJUU010000001.1"/>
</dbReference>
<name>A0A842HK36_9BURK</name>
<reference evidence="1 2" key="1">
    <citation type="submission" date="2020-08" db="EMBL/GenBank/DDBJ databases">
        <title>Paraeoetvoesia sp. YC-7-48 draft genome sequence.</title>
        <authorList>
            <person name="Yao L."/>
        </authorList>
    </citation>
    <scope>NUCLEOTIDE SEQUENCE [LARGE SCALE GENOMIC DNA]</scope>
    <source>
        <strain evidence="2">YC-7-48</strain>
    </source>
</reference>
<proteinExistence type="predicted"/>
<evidence type="ECO:0000313" key="2">
    <source>
        <dbReference type="Proteomes" id="UP000545386"/>
    </source>
</evidence>
<evidence type="ECO:0000313" key="1">
    <source>
        <dbReference type="EMBL" id="MBC2768593.1"/>
    </source>
</evidence>